<dbReference type="AlphaFoldDB" id="A0A371G5T7"/>
<reference evidence="2" key="1">
    <citation type="submission" date="2018-05" db="EMBL/GenBank/DDBJ databases">
        <title>Draft genome of Mucuna pruriens seed.</title>
        <authorList>
            <person name="Nnadi N.E."/>
            <person name="Vos R."/>
            <person name="Hasami M.H."/>
            <person name="Devisetty U.K."/>
            <person name="Aguiy J.C."/>
        </authorList>
    </citation>
    <scope>NUCLEOTIDE SEQUENCE [LARGE SCALE GENOMIC DNA]</scope>
    <source>
        <strain evidence="2">JCA_2017</strain>
    </source>
</reference>
<keyword evidence="3" id="KW-1185">Reference proteome</keyword>
<dbReference type="Proteomes" id="UP000257109">
    <property type="component" value="Unassembled WGS sequence"/>
</dbReference>
<feature type="region of interest" description="Disordered" evidence="1">
    <location>
        <begin position="19"/>
        <end position="57"/>
    </location>
</feature>
<dbReference type="OrthoDB" id="1731207at2759"/>
<sequence length="120" mass="14468">VVQEQFKALNARLDDLQPIPRYRSPISQHNDEEEEEEEYSDGRYNENERRRRGEPRRDNYLVGEDVEHMFDCHNYSKEKKVKLAVVKFTDYANVEMKKAHLYVGRYEVYHEKEICTKSLP</sequence>
<proteinExistence type="predicted"/>
<gene>
    <name evidence="2" type="ORF">CR513_32840</name>
</gene>
<dbReference type="EMBL" id="QJKJ01006663">
    <property type="protein sequence ID" value="RDX85897.1"/>
    <property type="molecule type" value="Genomic_DNA"/>
</dbReference>
<evidence type="ECO:0000313" key="3">
    <source>
        <dbReference type="Proteomes" id="UP000257109"/>
    </source>
</evidence>
<protein>
    <submittedName>
        <fullName evidence="2">Uncharacterized protein</fullName>
    </submittedName>
</protein>
<accession>A0A371G5T7</accession>
<evidence type="ECO:0000313" key="2">
    <source>
        <dbReference type="EMBL" id="RDX85897.1"/>
    </source>
</evidence>
<feature type="non-terminal residue" evidence="2">
    <location>
        <position position="1"/>
    </location>
</feature>
<evidence type="ECO:0000256" key="1">
    <source>
        <dbReference type="SAM" id="MobiDB-lite"/>
    </source>
</evidence>
<comment type="caution">
    <text evidence="2">The sequence shown here is derived from an EMBL/GenBank/DDBJ whole genome shotgun (WGS) entry which is preliminary data.</text>
</comment>
<organism evidence="2 3">
    <name type="scientific">Mucuna pruriens</name>
    <name type="common">Velvet bean</name>
    <name type="synonym">Dolichos pruriens</name>
    <dbReference type="NCBI Taxonomy" id="157652"/>
    <lineage>
        <taxon>Eukaryota</taxon>
        <taxon>Viridiplantae</taxon>
        <taxon>Streptophyta</taxon>
        <taxon>Embryophyta</taxon>
        <taxon>Tracheophyta</taxon>
        <taxon>Spermatophyta</taxon>
        <taxon>Magnoliopsida</taxon>
        <taxon>eudicotyledons</taxon>
        <taxon>Gunneridae</taxon>
        <taxon>Pentapetalae</taxon>
        <taxon>rosids</taxon>
        <taxon>fabids</taxon>
        <taxon>Fabales</taxon>
        <taxon>Fabaceae</taxon>
        <taxon>Papilionoideae</taxon>
        <taxon>50 kb inversion clade</taxon>
        <taxon>NPAAA clade</taxon>
        <taxon>indigoferoid/millettioid clade</taxon>
        <taxon>Phaseoleae</taxon>
        <taxon>Mucuna</taxon>
    </lineage>
</organism>
<feature type="compositionally biased region" description="Basic and acidic residues" evidence="1">
    <location>
        <begin position="40"/>
        <end position="57"/>
    </location>
</feature>
<name>A0A371G5T7_MUCPR</name>